<dbReference type="InterPro" id="IPR058839">
    <property type="entry name" value="WHD_HELB"/>
</dbReference>
<gene>
    <name evidence="5" type="ORF">JZ751_005519</name>
</gene>
<dbReference type="PANTHER" id="PTHR43788">
    <property type="entry name" value="DNA2/NAM7 HELICASE FAMILY MEMBER"/>
    <property type="match status" value="1"/>
</dbReference>
<dbReference type="GO" id="GO:0017116">
    <property type="term" value="F:single-stranded DNA helicase activity"/>
    <property type="evidence" value="ECO:0007669"/>
    <property type="project" value="TreeGrafter"/>
</dbReference>
<proteinExistence type="predicted"/>
<organism evidence="5 6">
    <name type="scientific">Albula glossodonta</name>
    <name type="common">roundjaw bonefish</name>
    <dbReference type="NCBI Taxonomy" id="121402"/>
    <lineage>
        <taxon>Eukaryota</taxon>
        <taxon>Metazoa</taxon>
        <taxon>Chordata</taxon>
        <taxon>Craniata</taxon>
        <taxon>Vertebrata</taxon>
        <taxon>Euteleostomi</taxon>
        <taxon>Actinopterygii</taxon>
        <taxon>Neopterygii</taxon>
        <taxon>Teleostei</taxon>
        <taxon>Albuliformes</taxon>
        <taxon>Albulidae</taxon>
        <taxon>Albula</taxon>
    </lineage>
</organism>
<protein>
    <recommendedName>
        <fullName evidence="4">DNA helicase B winged helix domain-containing protein</fullName>
    </recommendedName>
</protein>
<comment type="caution">
    <text evidence="5">The sequence shown here is derived from an EMBL/GenBank/DDBJ whole genome shotgun (WGS) entry which is preliminary data.</text>
</comment>
<evidence type="ECO:0000256" key="1">
    <source>
        <dbReference type="ARBA" id="ARBA00022741"/>
    </source>
</evidence>
<dbReference type="GO" id="GO:0005524">
    <property type="term" value="F:ATP binding"/>
    <property type="evidence" value="ECO:0007669"/>
    <property type="project" value="UniProtKB-KW"/>
</dbReference>
<evidence type="ECO:0000256" key="2">
    <source>
        <dbReference type="ARBA" id="ARBA00022840"/>
    </source>
</evidence>
<dbReference type="AlphaFoldDB" id="A0A8T2N933"/>
<reference evidence="5" key="1">
    <citation type="thesis" date="2021" institute="BYU ScholarsArchive" country="Provo, UT, USA">
        <title>Applications of and Algorithms for Genome Assembly and Genomic Analyses with an Emphasis on Marine Teleosts.</title>
        <authorList>
            <person name="Pickett B.D."/>
        </authorList>
    </citation>
    <scope>NUCLEOTIDE SEQUENCE</scope>
    <source>
        <strain evidence="5">HI-2016</strain>
    </source>
</reference>
<feature type="region of interest" description="Disordered" evidence="3">
    <location>
        <begin position="173"/>
        <end position="194"/>
    </location>
</feature>
<dbReference type="Gene3D" id="3.40.50.300">
    <property type="entry name" value="P-loop containing nucleotide triphosphate hydrolases"/>
    <property type="match status" value="1"/>
</dbReference>
<name>A0A8T2N933_9TELE</name>
<dbReference type="OrthoDB" id="416437at2759"/>
<dbReference type="InterPro" id="IPR027417">
    <property type="entry name" value="P-loop_NTPase"/>
</dbReference>
<dbReference type="GO" id="GO:2000042">
    <property type="term" value="P:negative regulation of double-strand break repair via homologous recombination"/>
    <property type="evidence" value="ECO:0007669"/>
    <property type="project" value="TreeGrafter"/>
</dbReference>
<evidence type="ECO:0000313" key="6">
    <source>
        <dbReference type="Proteomes" id="UP000824540"/>
    </source>
</evidence>
<dbReference type="EMBL" id="JAFBMS010000127">
    <property type="protein sequence ID" value="KAG9335171.1"/>
    <property type="molecule type" value="Genomic_DNA"/>
</dbReference>
<feature type="domain" description="DNA helicase B winged helix" evidence="4">
    <location>
        <begin position="204"/>
        <end position="308"/>
    </location>
</feature>
<sequence>MRKIRVARRKTQRRKKEMIQILNFTESDGTTKRVLGRFPLSDPWWEVTCSVTQDSRGKLVMPGYPSYRLRSDIDNSVVSLFMKACGMSSDFVSQFIEWLPRERKVNLTNLPEALHEFEKAARIHKAVPGQMNTLVINSDAGYAVRAAHLFPQVMKHLPTLLPHHFAQLLQKGGRSKDKTPLGAKANEEAKRKTQEKKMIKLHKLEEIITRDVWKLGFHRIVYRETGFIKGEAKQNAFRTCGLFERIPPLQCSALKLYWKLKKETDRDGSTYKTMADLAMGNEDTADKALEFLKEQNIMVITRQRVALWEHHHYETGIAKSLGHLLWVTPWHIKIDVEAMLRDAFGEAGKLDDDQKRAAQMICDNPVTVISGVAGCGKTSVVSLVFKEAIHQEDGKPLPSEETVKVLLTAPTGRAASLLNKRTKLPAYTLHQVRSTLQ</sequence>
<dbReference type="SUPFAM" id="SSF52540">
    <property type="entry name" value="P-loop containing nucleoside triphosphate hydrolases"/>
    <property type="match status" value="1"/>
</dbReference>
<keyword evidence="2" id="KW-0067">ATP-binding</keyword>
<dbReference type="Pfam" id="PF13245">
    <property type="entry name" value="AAA_19"/>
    <property type="match status" value="1"/>
</dbReference>
<accession>A0A8T2N933</accession>
<feature type="non-terminal residue" evidence="5">
    <location>
        <position position="437"/>
    </location>
</feature>
<evidence type="ECO:0000313" key="5">
    <source>
        <dbReference type="EMBL" id="KAG9335171.1"/>
    </source>
</evidence>
<dbReference type="Proteomes" id="UP000824540">
    <property type="component" value="Unassembled WGS sequence"/>
</dbReference>
<dbReference type="Pfam" id="PF25894">
    <property type="entry name" value="WHD_HELB"/>
    <property type="match status" value="1"/>
</dbReference>
<feature type="compositionally biased region" description="Basic and acidic residues" evidence="3">
    <location>
        <begin position="174"/>
        <end position="194"/>
    </location>
</feature>
<dbReference type="PANTHER" id="PTHR43788:SF6">
    <property type="entry name" value="DNA HELICASE B"/>
    <property type="match status" value="1"/>
</dbReference>
<evidence type="ECO:0000259" key="4">
    <source>
        <dbReference type="Pfam" id="PF25894"/>
    </source>
</evidence>
<keyword evidence="6" id="KW-1185">Reference proteome</keyword>
<evidence type="ECO:0000256" key="3">
    <source>
        <dbReference type="SAM" id="MobiDB-lite"/>
    </source>
</evidence>
<keyword evidence="1" id="KW-0547">Nucleotide-binding</keyword>
<dbReference type="InterPro" id="IPR050534">
    <property type="entry name" value="Coronavir_polyprotein_1ab"/>
</dbReference>